<dbReference type="PIRSF" id="PIRSF019345">
    <property type="entry name" value="ScpB"/>
    <property type="match status" value="1"/>
</dbReference>
<dbReference type="KEGG" id="ccb:Clocel_2045"/>
<evidence type="ECO:0000256" key="4">
    <source>
        <dbReference type="ARBA" id="ARBA00023306"/>
    </source>
</evidence>
<dbReference type="PANTHER" id="PTHR34298:SF2">
    <property type="entry name" value="SEGREGATION AND CONDENSATION PROTEIN B"/>
    <property type="match status" value="1"/>
</dbReference>
<dbReference type="HOGENOM" id="CLU_045647_5_3_9"/>
<dbReference type="InterPro" id="IPR036388">
    <property type="entry name" value="WH-like_DNA-bd_sf"/>
</dbReference>
<comment type="similarity">
    <text evidence="5">Belongs to the ScpB family.</text>
</comment>
<dbReference type="GO" id="GO:0005737">
    <property type="term" value="C:cytoplasm"/>
    <property type="evidence" value="ECO:0007669"/>
    <property type="project" value="UniProtKB-SubCell"/>
</dbReference>
<evidence type="ECO:0000256" key="1">
    <source>
        <dbReference type="ARBA" id="ARBA00022490"/>
    </source>
</evidence>
<evidence type="ECO:0000313" key="6">
    <source>
        <dbReference type="EMBL" id="ADL51788.1"/>
    </source>
</evidence>
<dbReference type="PANTHER" id="PTHR34298">
    <property type="entry name" value="SEGREGATION AND CONDENSATION PROTEIN B"/>
    <property type="match status" value="1"/>
</dbReference>
<sequence length="201" mass="23186">MRDNMNQIEFIDNEEESRLFSIIESLLFVSGEPLNIKQISEIIECSYSKTLALLESYGEELSNSKRGIKLMMLEDNYQLVTKEENAEFIQRLLKTNSRQSLSQAALETLAIIAYKQPITRVDVDEIRGVKSDRAIYTLVEKKLIKESGRMDIPGRPILYATTDEFLRYFQLENLKQLPNLEELEELIAIDADVDIDNGEEE</sequence>
<dbReference type="eggNOG" id="COG1386">
    <property type="taxonomic scope" value="Bacteria"/>
</dbReference>
<dbReference type="SUPFAM" id="SSF46785">
    <property type="entry name" value="Winged helix' DNA-binding domain"/>
    <property type="match status" value="2"/>
</dbReference>
<comment type="subunit">
    <text evidence="5">Homodimer. Homodimerization may be required to stabilize the binding of ScpA to the Smc head domains. Component of a cohesin-like complex composed of ScpA, ScpB and the Smc homodimer, in which ScpA and ScpB bind to the head domain of Smc. The presence of the three proteins is required for the association of the complex with DNA.</text>
</comment>
<protein>
    <recommendedName>
        <fullName evidence="5">Segregation and condensation protein B</fullName>
    </recommendedName>
</protein>
<dbReference type="NCBIfam" id="TIGR00281">
    <property type="entry name" value="SMC-Scp complex subunit ScpB"/>
    <property type="match status" value="1"/>
</dbReference>
<comment type="function">
    <text evidence="5">Participates in chromosomal partition during cell division. May act via the formation of a condensin-like complex containing Smc and ScpA that pull DNA away from mid-cell into both cell halves.</text>
</comment>
<keyword evidence="4 5" id="KW-0131">Cell cycle</keyword>
<dbReference type="AlphaFoldDB" id="D9SM57"/>
<keyword evidence="2 5" id="KW-0132">Cell division</keyword>
<dbReference type="STRING" id="573061.Clocel_2045"/>
<accession>D9SM57</accession>
<dbReference type="Pfam" id="PF04079">
    <property type="entry name" value="SMC_ScpB"/>
    <property type="match status" value="1"/>
</dbReference>
<dbReference type="GO" id="GO:0006260">
    <property type="term" value="P:DNA replication"/>
    <property type="evidence" value="ECO:0007669"/>
    <property type="project" value="UniProtKB-UniRule"/>
</dbReference>
<dbReference type="HAMAP" id="MF_01804">
    <property type="entry name" value="ScpB"/>
    <property type="match status" value="1"/>
</dbReference>
<dbReference type="RefSeq" id="WP_010076992.1">
    <property type="nucleotide sequence ID" value="NC_014393.1"/>
</dbReference>
<dbReference type="InterPro" id="IPR036390">
    <property type="entry name" value="WH_DNA-bd_sf"/>
</dbReference>
<comment type="subcellular location">
    <subcellularLocation>
        <location evidence="5">Cytoplasm</location>
    </subcellularLocation>
    <text evidence="5">Associated with two foci at the outer edges of the nucleoid region in young cells, and at four foci within both cell halves in older cells.</text>
</comment>
<reference evidence="6 7" key="1">
    <citation type="submission" date="2010-08" db="EMBL/GenBank/DDBJ databases">
        <title>Complete sequence of Clostridium cellulovorans 743B.</title>
        <authorList>
            <consortium name="US DOE Joint Genome Institute"/>
            <person name="Lucas S."/>
            <person name="Copeland A."/>
            <person name="Lapidus A."/>
            <person name="Cheng J.-F."/>
            <person name="Bruce D."/>
            <person name="Goodwin L."/>
            <person name="Pitluck S."/>
            <person name="Chertkov O."/>
            <person name="Detter J.C."/>
            <person name="Han C."/>
            <person name="Tapia R."/>
            <person name="Land M."/>
            <person name="Hauser L."/>
            <person name="Chang Y.-J."/>
            <person name="Jeffries C."/>
            <person name="Kyrpides N."/>
            <person name="Ivanova N."/>
            <person name="Mikhailova N."/>
            <person name="Hemme C.L."/>
            <person name="Woyke T."/>
        </authorList>
    </citation>
    <scope>NUCLEOTIDE SEQUENCE [LARGE SCALE GENOMIC DNA]</scope>
    <source>
        <strain evidence="7">ATCC 35296 / DSM 3052 / OCM 3 / 743B</strain>
    </source>
</reference>
<dbReference type="GO" id="GO:0051301">
    <property type="term" value="P:cell division"/>
    <property type="evidence" value="ECO:0007669"/>
    <property type="project" value="UniProtKB-KW"/>
</dbReference>
<dbReference type="GO" id="GO:0051304">
    <property type="term" value="P:chromosome separation"/>
    <property type="evidence" value="ECO:0007669"/>
    <property type="project" value="InterPro"/>
</dbReference>
<dbReference type="EMBL" id="CP002160">
    <property type="protein sequence ID" value="ADL51788.1"/>
    <property type="molecule type" value="Genomic_DNA"/>
</dbReference>
<dbReference type="InterPro" id="IPR005234">
    <property type="entry name" value="ScpB_csome_segregation"/>
</dbReference>
<evidence type="ECO:0000256" key="5">
    <source>
        <dbReference type="HAMAP-Rule" id="MF_01804"/>
    </source>
</evidence>
<dbReference type="OrthoDB" id="9806226at2"/>
<evidence type="ECO:0000256" key="2">
    <source>
        <dbReference type="ARBA" id="ARBA00022618"/>
    </source>
</evidence>
<evidence type="ECO:0000256" key="3">
    <source>
        <dbReference type="ARBA" id="ARBA00022829"/>
    </source>
</evidence>
<keyword evidence="3 5" id="KW-0159">Chromosome partition</keyword>
<name>D9SM57_CLOC7</name>
<evidence type="ECO:0000313" key="7">
    <source>
        <dbReference type="Proteomes" id="UP000002730"/>
    </source>
</evidence>
<proteinExistence type="inferred from homology"/>
<dbReference type="Proteomes" id="UP000002730">
    <property type="component" value="Chromosome"/>
</dbReference>
<organism evidence="6 7">
    <name type="scientific">Clostridium cellulovorans (strain ATCC 35296 / DSM 3052 / OCM 3 / 743B)</name>
    <dbReference type="NCBI Taxonomy" id="573061"/>
    <lineage>
        <taxon>Bacteria</taxon>
        <taxon>Bacillati</taxon>
        <taxon>Bacillota</taxon>
        <taxon>Clostridia</taxon>
        <taxon>Eubacteriales</taxon>
        <taxon>Clostridiaceae</taxon>
        <taxon>Clostridium</taxon>
    </lineage>
</organism>
<gene>
    <name evidence="5" type="primary">scpB</name>
    <name evidence="6" type="ordered locus">Clocel_2045</name>
</gene>
<keyword evidence="7" id="KW-1185">Reference proteome</keyword>
<dbReference type="Gene3D" id="1.10.10.10">
    <property type="entry name" value="Winged helix-like DNA-binding domain superfamily/Winged helix DNA-binding domain"/>
    <property type="match status" value="2"/>
</dbReference>
<keyword evidence="1 5" id="KW-0963">Cytoplasm</keyword>